<dbReference type="RefSeq" id="XP_033584461.1">
    <property type="nucleotide sequence ID" value="XM_033721631.1"/>
</dbReference>
<keyword evidence="2" id="KW-0812">Transmembrane</keyword>
<proteinExistence type="predicted"/>
<sequence length="283" mass="31322">MPPKPSLVARAGGPLSTTIPSCWKSGVIFPCAVSKSFFSGTPTPEAYKAPESLDTKKVIAILVPSALLFAALFVLSILLCRRRMRNHGSGDDPLEEAGERTLHHRRRGPDAPPLTIVTQISCGPQQAKPASAPRFQARQQSPKTYNIVGKGTTKPNGQGWFKLKAGGESRTQTLQRSALPWEKPDLSHMARGLRRLVINLAEPAKPSRMYLKTGMHPNLEYNEENAWAFTPTPPKSSSIEIPMKIRKPTTPPLPLRKAVQVRRHCHPDTKYGRDTAWAFEPRE</sequence>
<keyword evidence="2" id="KW-1133">Transmembrane helix</keyword>
<feature type="region of interest" description="Disordered" evidence="1">
    <location>
        <begin position="86"/>
        <end position="110"/>
    </location>
</feature>
<evidence type="ECO:0000313" key="4">
    <source>
        <dbReference type="Proteomes" id="UP000504636"/>
    </source>
</evidence>
<reference evidence="5" key="3">
    <citation type="submission" date="2025-04" db="UniProtKB">
        <authorList>
            <consortium name="RefSeq"/>
        </authorList>
    </citation>
    <scope>IDENTIFICATION</scope>
    <source>
        <strain evidence="5">CBS 304.34</strain>
    </source>
</reference>
<evidence type="ECO:0000313" key="5">
    <source>
        <dbReference type="RefSeq" id="XP_033584461.1"/>
    </source>
</evidence>
<evidence type="ECO:0000313" key="3">
    <source>
        <dbReference type="EMBL" id="KAF2817497.1"/>
    </source>
</evidence>
<gene>
    <name evidence="3 5" type="ORF">BDZ99DRAFT_470495</name>
</gene>
<dbReference type="Proteomes" id="UP000504636">
    <property type="component" value="Unplaced"/>
</dbReference>
<dbReference type="EMBL" id="MU003692">
    <property type="protein sequence ID" value="KAF2817497.1"/>
    <property type="molecule type" value="Genomic_DNA"/>
</dbReference>
<keyword evidence="4" id="KW-1185">Reference proteome</keyword>
<reference evidence="3 5" key="1">
    <citation type="journal article" date="2020" name="Stud. Mycol.">
        <title>101 Dothideomycetes genomes: a test case for predicting lifestyles and emergence of pathogens.</title>
        <authorList>
            <person name="Haridas S."/>
            <person name="Albert R."/>
            <person name="Binder M."/>
            <person name="Bloem J."/>
            <person name="Labutti K."/>
            <person name="Salamov A."/>
            <person name="Andreopoulos B."/>
            <person name="Baker S."/>
            <person name="Barry K."/>
            <person name="Bills G."/>
            <person name="Bluhm B."/>
            <person name="Cannon C."/>
            <person name="Castanera R."/>
            <person name="Culley D."/>
            <person name="Daum C."/>
            <person name="Ezra D."/>
            <person name="Gonzalez J."/>
            <person name="Henrissat B."/>
            <person name="Kuo A."/>
            <person name="Liang C."/>
            <person name="Lipzen A."/>
            <person name="Lutzoni F."/>
            <person name="Magnuson J."/>
            <person name="Mondo S."/>
            <person name="Nolan M."/>
            <person name="Ohm R."/>
            <person name="Pangilinan J."/>
            <person name="Park H.-J."/>
            <person name="Ramirez L."/>
            <person name="Alfaro M."/>
            <person name="Sun H."/>
            <person name="Tritt A."/>
            <person name="Yoshinaga Y."/>
            <person name="Zwiers L.-H."/>
            <person name="Turgeon B."/>
            <person name="Goodwin S."/>
            <person name="Spatafora J."/>
            <person name="Crous P."/>
            <person name="Grigoriev I."/>
        </authorList>
    </citation>
    <scope>NUCLEOTIDE SEQUENCE</scope>
    <source>
        <strain evidence="3 5">CBS 304.34</strain>
    </source>
</reference>
<dbReference type="AlphaFoldDB" id="A0A6A6ZB98"/>
<keyword evidence="2" id="KW-0472">Membrane</keyword>
<dbReference type="GeneID" id="54462524"/>
<accession>A0A6A6ZB98</accession>
<name>A0A6A6ZB98_9PEZI</name>
<evidence type="ECO:0000256" key="1">
    <source>
        <dbReference type="SAM" id="MobiDB-lite"/>
    </source>
</evidence>
<feature type="transmembrane region" description="Helical" evidence="2">
    <location>
        <begin position="58"/>
        <end position="80"/>
    </location>
</feature>
<evidence type="ECO:0000256" key="2">
    <source>
        <dbReference type="SAM" id="Phobius"/>
    </source>
</evidence>
<protein>
    <submittedName>
        <fullName evidence="3 5">Uncharacterized protein</fullName>
    </submittedName>
</protein>
<dbReference type="OrthoDB" id="10353139at2759"/>
<organism evidence="3">
    <name type="scientific">Mytilinidion resinicola</name>
    <dbReference type="NCBI Taxonomy" id="574789"/>
    <lineage>
        <taxon>Eukaryota</taxon>
        <taxon>Fungi</taxon>
        <taxon>Dikarya</taxon>
        <taxon>Ascomycota</taxon>
        <taxon>Pezizomycotina</taxon>
        <taxon>Dothideomycetes</taxon>
        <taxon>Pleosporomycetidae</taxon>
        <taxon>Mytilinidiales</taxon>
        <taxon>Mytilinidiaceae</taxon>
        <taxon>Mytilinidion</taxon>
    </lineage>
</organism>
<reference evidence="5" key="2">
    <citation type="submission" date="2020-04" db="EMBL/GenBank/DDBJ databases">
        <authorList>
            <consortium name="NCBI Genome Project"/>
        </authorList>
    </citation>
    <scope>NUCLEOTIDE SEQUENCE</scope>
    <source>
        <strain evidence="5">CBS 304.34</strain>
    </source>
</reference>